<dbReference type="EMBL" id="JBHSMF010000006">
    <property type="protein sequence ID" value="MFC5497822.1"/>
    <property type="molecule type" value="Genomic_DNA"/>
</dbReference>
<dbReference type="PANTHER" id="PTHR43531:SF14">
    <property type="entry name" value="METHYL-ACCEPTING CHEMOTAXIS PROTEIN I-RELATED"/>
    <property type="match status" value="1"/>
</dbReference>
<evidence type="ECO:0000259" key="5">
    <source>
        <dbReference type="PROSITE" id="PS50111"/>
    </source>
</evidence>
<proteinExistence type="inferred from homology"/>
<dbReference type="CDD" id="cd11386">
    <property type="entry name" value="MCP_signal"/>
    <property type="match status" value="1"/>
</dbReference>
<dbReference type="InterPro" id="IPR051310">
    <property type="entry name" value="MCP_chemotaxis"/>
</dbReference>
<reference evidence="8" key="1">
    <citation type="journal article" date="2019" name="Int. J. Syst. Evol. Microbiol.">
        <title>The Global Catalogue of Microorganisms (GCM) 10K type strain sequencing project: providing services to taxonomists for standard genome sequencing and annotation.</title>
        <authorList>
            <consortium name="The Broad Institute Genomics Platform"/>
            <consortium name="The Broad Institute Genome Sequencing Center for Infectious Disease"/>
            <person name="Wu L."/>
            <person name="Ma J."/>
        </authorList>
    </citation>
    <scope>NUCLEOTIDE SEQUENCE [LARGE SCALE GENOMIC DNA]</scope>
    <source>
        <strain evidence="8">CCUG 57401</strain>
    </source>
</reference>
<dbReference type="PROSITE" id="PS50111">
    <property type="entry name" value="CHEMOTAXIS_TRANSDUC_2"/>
    <property type="match status" value="1"/>
</dbReference>
<dbReference type="Pfam" id="PF12729">
    <property type="entry name" value="4HB_MCP_1"/>
    <property type="match status" value="1"/>
</dbReference>
<dbReference type="PRINTS" id="PR00260">
    <property type="entry name" value="CHEMTRNSDUCR"/>
</dbReference>
<evidence type="ECO:0000313" key="8">
    <source>
        <dbReference type="Proteomes" id="UP001596037"/>
    </source>
</evidence>
<dbReference type="SMART" id="SM00304">
    <property type="entry name" value="HAMP"/>
    <property type="match status" value="1"/>
</dbReference>
<dbReference type="Pfam" id="PF00015">
    <property type="entry name" value="MCPsignal"/>
    <property type="match status" value="1"/>
</dbReference>
<dbReference type="PANTHER" id="PTHR43531">
    <property type="entry name" value="PROTEIN ICFG"/>
    <property type="match status" value="1"/>
</dbReference>
<feature type="transmembrane region" description="Helical" evidence="4">
    <location>
        <begin position="20"/>
        <end position="40"/>
    </location>
</feature>
<comment type="similarity">
    <text evidence="2">Belongs to the methyl-accepting chemotaxis (MCP) protein family.</text>
</comment>
<name>A0ABW0NFR7_9BURK</name>
<evidence type="ECO:0000256" key="3">
    <source>
        <dbReference type="PROSITE-ProRule" id="PRU00284"/>
    </source>
</evidence>
<dbReference type="Gene3D" id="1.10.287.950">
    <property type="entry name" value="Methyl-accepting chemotaxis protein"/>
    <property type="match status" value="1"/>
</dbReference>
<gene>
    <name evidence="7" type="ORF">ACFPOE_09795</name>
</gene>
<evidence type="ECO:0000256" key="2">
    <source>
        <dbReference type="ARBA" id="ARBA00029447"/>
    </source>
</evidence>
<keyword evidence="4" id="KW-0472">Membrane</keyword>
<feature type="domain" description="Methyl-accepting transducer" evidence="5">
    <location>
        <begin position="276"/>
        <end position="505"/>
    </location>
</feature>
<keyword evidence="1" id="KW-0488">Methylation</keyword>
<dbReference type="InterPro" id="IPR024478">
    <property type="entry name" value="HlyB_4HB_MCP"/>
</dbReference>
<evidence type="ECO:0000256" key="1">
    <source>
        <dbReference type="ARBA" id="ARBA00022481"/>
    </source>
</evidence>
<dbReference type="InterPro" id="IPR003660">
    <property type="entry name" value="HAMP_dom"/>
</dbReference>
<dbReference type="SUPFAM" id="SSF58104">
    <property type="entry name" value="Methyl-accepting chemotaxis protein (MCP) signaling domain"/>
    <property type="match status" value="1"/>
</dbReference>
<keyword evidence="3" id="KW-0807">Transducer</keyword>
<keyword evidence="4" id="KW-0812">Transmembrane</keyword>
<accession>A0ABW0NFR7</accession>
<organism evidence="7 8">
    <name type="scientific">Caenimonas terrae</name>
    <dbReference type="NCBI Taxonomy" id="696074"/>
    <lineage>
        <taxon>Bacteria</taxon>
        <taxon>Pseudomonadati</taxon>
        <taxon>Pseudomonadota</taxon>
        <taxon>Betaproteobacteria</taxon>
        <taxon>Burkholderiales</taxon>
        <taxon>Comamonadaceae</taxon>
        <taxon>Caenimonas</taxon>
    </lineage>
</organism>
<protein>
    <submittedName>
        <fullName evidence="7">Methyl-accepting chemotaxis protein</fullName>
    </submittedName>
</protein>
<dbReference type="Proteomes" id="UP001596037">
    <property type="component" value="Unassembled WGS sequence"/>
</dbReference>
<dbReference type="SMART" id="SM00283">
    <property type="entry name" value="MA"/>
    <property type="match status" value="1"/>
</dbReference>
<keyword evidence="8" id="KW-1185">Reference proteome</keyword>
<dbReference type="CDD" id="cd19411">
    <property type="entry name" value="MCP2201-like_sensor"/>
    <property type="match status" value="1"/>
</dbReference>
<dbReference type="PROSITE" id="PS50885">
    <property type="entry name" value="HAMP"/>
    <property type="match status" value="1"/>
</dbReference>
<dbReference type="InterPro" id="IPR004089">
    <property type="entry name" value="MCPsignal_dom"/>
</dbReference>
<feature type="domain" description="HAMP" evidence="6">
    <location>
        <begin position="219"/>
        <end position="271"/>
    </location>
</feature>
<dbReference type="CDD" id="cd06225">
    <property type="entry name" value="HAMP"/>
    <property type="match status" value="1"/>
</dbReference>
<sequence>MDNRFDRLIASMKVGPRLTLGFALIVALMLGMAVIAVLGLQGLNGNLRSIVENRHAKTEHLHAIVDEVNAVSIALRNALLADEAGRVVHLTRVTAGRATLSDLLDRLDVAFAPTDQRSKTLQQALHSHNAAYSVELIRLMRTLASGQVEAATGLLHTGLQPKFESYMQALRELNAYEAQLMQQSQVQAADSYASGRGWIGGMLLLAVLFTAVLASVLTRSIVSPLRGAVSVAQRVAEGDLTMQVRPGGRDETGQLLAALAGMTQNLRTLVGEVVGGAHTVSDTSAQIARGNVDLSERTEMQASTLEETASSIEELTTTVGQNADNARQARQLAIGATEVARRGGQAVGQVVATMTGISESSRKIADIIGVIDGIAFQTNILALNAAVEAARAGEQGRGFAVVAAEVRSLAQRSAAAAKEIKALIGDSVVQVETGTRLVDAAGKTMEEIVDSVRKVSDLIAEIAAASQEQSSGIEQVNTAINQMDQVVQQNASLVEEASAAAESMKDQAASLLQMVSRFKLSGQPAQAPAGAIAAIRVRPGAAAAPAVPLAQEASRARRNGASPGWTEF</sequence>
<dbReference type="Pfam" id="PF00672">
    <property type="entry name" value="HAMP"/>
    <property type="match status" value="1"/>
</dbReference>
<evidence type="ECO:0000313" key="7">
    <source>
        <dbReference type="EMBL" id="MFC5497822.1"/>
    </source>
</evidence>
<keyword evidence="4" id="KW-1133">Transmembrane helix</keyword>
<evidence type="ECO:0000256" key="4">
    <source>
        <dbReference type="SAM" id="Phobius"/>
    </source>
</evidence>
<dbReference type="InterPro" id="IPR004090">
    <property type="entry name" value="Chemotax_Me-accpt_rcpt"/>
</dbReference>
<comment type="caution">
    <text evidence="7">The sequence shown here is derived from an EMBL/GenBank/DDBJ whole genome shotgun (WGS) entry which is preliminary data.</text>
</comment>
<evidence type="ECO:0000259" key="6">
    <source>
        <dbReference type="PROSITE" id="PS50885"/>
    </source>
</evidence>
<dbReference type="InterPro" id="IPR047347">
    <property type="entry name" value="YvaQ-like_sensor"/>
</dbReference>
<dbReference type="RefSeq" id="WP_376849898.1">
    <property type="nucleotide sequence ID" value="NZ_JBHSMF010000006.1"/>
</dbReference>